<keyword evidence="2" id="KW-0175">Coiled coil</keyword>
<gene>
    <name evidence="5" type="ORF">ACFFJ8_11750</name>
</gene>
<dbReference type="SUPFAM" id="SSF160631">
    <property type="entry name" value="SMI1/KNR4-like"/>
    <property type="match status" value="1"/>
</dbReference>
<proteinExistence type="predicted"/>
<keyword evidence="6" id="KW-1185">Reference proteome</keyword>
<dbReference type="InterPro" id="IPR019734">
    <property type="entry name" value="TPR_rpt"/>
</dbReference>
<dbReference type="InterPro" id="IPR037883">
    <property type="entry name" value="Knr4/Smi1-like_sf"/>
</dbReference>
<dbReference type="Pfam" id="PF14568">
    <property type="entry name" value="SUKH_6"/>
    <property type="match status" value="1"/>
</dbReference>
<dbReference type="Gene3D" id="1.25.40.10">
    <property type="entry name" value="Tetratricopeptide repeat domain"/>
    <property type="match status" value="1"/>
</dbReference>
<accession>A0ABV6J8C3</accession>
<dbReference type="SMART" id="SM00860">
    <property type="entry name" value="SMI1_KNR4"/>
    <property type="match status" value="1"/>
</dbReference>
<evidence type="ECO:0000256" key="3">
    <source>
        <dbReference type="SAM" id="MobiDB-lite"/>
    </source>
</evidence>
<keyword evidence="1" id="KW-0802">TPR repeat</keyword>
<feature type="region of interest" description="Disordered" evidence="3">
    <location>
        <begin position="75"/>
        <end position="96"/>
    </location>
</feature>
<organism evidence="5 6">
    <name type="scientific">Paenibacillus mendelii</name>
    <dbReference type="NCBI Taxonomy" id="206163"/>
    <lineage>
        <taxon>Bacteria</taxon>
        <taxon>Bacillati</taxon>
        <taxon>Bacillota</taxon>
        <taxon>Bacilli</taxon>
        <taxon>Bacillales</taxon>
        <taxon>Paenibacillaceae</taxon>
        <taxon>Paenibacillus</taxon>
    </lineage>
</organism>
<feature type="coiled-coil region" evidence="2">
    <location>
        <begin position="5"/>
        <end position="32"/>
    </location>
</feature>
<dbReference type="PROSITE" id="PS50005">
    <property type="entry name" value="TPR"/>
    <property type="match status" value="1"/>
</dbReference>
<feature type="repeat" description="TPR" evidence="1">
    <location>
        <begin position="33"/>
        <end position="66"/>
    </location>
</feature>
<name>A0ABV6J8C3_9BACL</name>
<evidence type="ECO:0000256" key="2">
    <source>
        <dbReference type="SAM" id="Coils"/>
    </source>
</evidence>
<reference evidence="5 6" key="1">
    <citation type="submission" date="2024-09" db="EMBL/GenBank/DDBJ databases">
        <authorList>
            <person name="Sun Q."/>
            <person name="Mori K."/>
        </authorList>
    </citation>
    <scope>NUCLEOTIDE SEQUENCE [LARGE SCALE GENOMIC DNA]</scope>
    <source>
        <strain evidence="5 6">CCM 4839</strain>
    </source>
</reference>
<dbReference type="InterPro" id="IPR018958">
    <property type="entry name" value="Knr4/Smi1-like_dom"/>
</dbReference>
<dbReference type="InterPro" id="IPR011990">
    <property type="entry name" value="TPR-like_helical_dom_sf"/>
</dbReference>
<dbReference type="SUPFAM" id="SSF48452">
    <property type="entry name" value="TPR-like"/>
    <property type="match status" value="1"/>
</dbReference>
<evidence type="ECO:0000313" key="5">
    <source>
        <dbReference type="EMBL" id="MFC0392036.1"/>
    </source>
</evidence>
<protein>
    <submittedName>
        <fullName evidence="5">SMI1/KNR4 family protein</fullName>
    </submittedName>
</protein>
<feature type="domain" description="Knr4/Smi1-like" evidence="4">
    <location>
        <begin position="124"/>
        <end position="263"/>
    </location>
</feature>
<evidence type="ECO:0000313" key="6">
    <source>
        <dbReference type="Proteomes" id="UP001589818"/>
    </source>
</evidence>
<evidence type="ECO:0000256" key="1">
    <source>
        <dbReference type="PROSITE-ProRule" id="PRU00339"/>
    </source>
</evidence>
<sequence length="418" mass="47823">MVSHLARAMNNLERYEDALQQLLTIAKQGERDPLWHFRAGYSYYYLKQYEESVREFEIADQLDPEDEHTLMMLDRSRRGAKRNHKKPSVQRSGNGLGQVPFEDFDFSHFWEDGDYALQAYTAKPPTDELIAAVEQELGYKLPASYITMMKLHNGGIPHNVCFPTEEMTSWAEDHIAITGIMGIGRDKAYSLCGEFGSRFMIEEWGYPDIGVVICDCPSAGHDVVMLDYRKCGRQGEPEVIHVDQEAGYDITFLAESFEAFIQGLVNEDVYDTSEEDKQYALQIVASGLFSPLLAELCANVTEIEDMEGRIRTVCTRIVADKGYFAFHSDELSTLMYDVQFWLYTKSYPHTSEEQYLVAYERMIAFGGGFSTNGYAPAFITDWLGDRMRQGMIVEIDGILRFTDRTIEELHQQLKRIAS</sequence>
<dbReference type="Gene3D" id="3.40.1580.10">
    <property type="entry name" value="SMI1/KNR4-like"/>
    <property type="match status" value="1"/>
</dbReference>
<dbReference type="RefSeq" id="WP_204820380.1">
    <property type="nucleotide sequence ID" value="NZ_JANHOF010000007.1"/>
</dbReference>
<comment type="caution">
    <text evidence="5">The sequence shown here is derived from an EMBL/GenBank/DDBJ whole genome shotgun (WGS) entry which is preliminary data.</text>
</comment>
<dbReference type="Proteomes" id="UP001589818">
    <property type="component" value="Unassembled WGS sequence"/>
</dbReference>
<feature type="compositionally biased region" description="Basic residues" evidence="3">
    <location>
        <begin position="78"/>
        <end position="88"/>
    </location>
</feature>
<dbReference type="EMBL" id="JBHLVF010000013">
    <property type="protein sequence ID" value="MFC0392036.1"/>
    <property type="molecule type" value="Genomic_DNA"/>
</dbReference>
<evidence type="ECO:0000259" key="4">
    <source>
        <dbReference type="SMART" id="SM00860"/>
    </source>
</evidence>